<feature type="compositionally biased region" description="Gly residues" evidence="1">
    <location>
        <begin position="107"/>
        <end position="119"/>
    </location>
</feature>
<evidence type="ECO:0000256" key="1">
    <source>
        <dbReference type="SAM" id="MobiDB-lite"/>
    </source>
</evidence>
<sequence>MVFLRLELVFGHGLGNALLTWAVATTRSWDVGRRHLSELVGGEGHVFCRTTWGFINRLRGTTGRTCKVLLRAVAEWSEQQRAPCAAVRGLAGRRAARNARPAVSSAGGVGGSSGGGGGASVSSRAWRSESDQDADADVFDEIADAALDVFDSEADSVDAEHNSAEKVGRIIVYGQLGISSGRGGEAHVHSSTIQQMVQQMRGGDELGALVSNQRVEPVQDADRAQLVDVICAQVCHLNEEMRTALRLRLLQQELVCVSLEAVAGGSDKDGGAQAGTWPGVWVDLLMLLRALYVEQCALNGIFWDRAADGSAEQTAGAAFCHPPFKRRDFDITEVQTDSDDD</sequence>
<evidence type="ECO:0000313" key="3">
    <source>
        <dbReference type="Proteomes" id="UP000664859"/>
    </source>
</evidence>
<dbReference type="AlphaFoldDB" id="A0A836CL16"/>
<evidence type="ECO:0000313" key="2">
    <source>
        <dbReference type="EMBL" id="KAG5187271.1"/>
    </source>
</evidence>
<proteinExistence type="predicted"/>
<reference evidence="2" key="1">
    <citation type="submission" date="2021-02" db="EMBL/GenBank/DDBJ databases">
        <title>First Annotated Genome of the Yellow-green Alga Tribonema minus.</title>
        <authorList>
            <person name="Mahan K.M."/>
        </authorList>
    </citation>
    <scope>NUCLEOTIDE SEQUENCE</scope>
    <source>
        <strain evidence="2">UTEX B ZZ1240</strain>
    </source>
</reference>
<comment type="caution">
    <text evidence="2">The sequence shown here is derived from an EMBL/GenBank/DDBJ whole genome shotgun (WGS) entry which is preliminary data.</text>
</comment>
<dbReference type="EMBL" id="JAFCMP010000090">
    <property type="protein sequence ID" value="KAG5187271.1"/>
    <property type="molecule type" value="Genomic_DNA"/>
</dbReference>
<feature type="region of interest" description="Disordered" evidence="1">
    <location>
        <begin position="101"/>
        <end position="127"/>
    </location>
</feature>
<protein>
    <submittedName>
        <fullName evidence="2">Uncharacterized protein</fullName>
    </submittedName>
</protein>
<dbReference type="Proteomes" id="UP000664859">
    <property type="component" value="Unassembled WGS sequence"/>
</dbReference>
<accession>A0A836CL16</accession>
<name>A0A836CL16_9STRA</name>
<keyword evidence="3" id="KW-1185">Reference proteome</keyword>
<gene>
    <name evidence="2" type="ORF">JKP88DRAFT_307478</name>
</gene>
<organism evidence="2 3">
    <name type="scientific">Tribonema minus</name>
    <dbReference type="NCBI Taxonomy" id="303371"/>
    <lineage>
        <taxon>Eukaryota</taxon>
        <taxon>Sar</taxon>
        <taxon>Stramenopiles</taxon>
        <taxon>Ochrophyta</taxon>
        <taxon>PX clade</taxon>
        <taxon>Xanthophyceae</taxon>
        <taxon>Tribonematales</taxon>
        <taxon>Tribonemataceae</taxon>
        <taxon>Tribonema</taxon>
    </lineage>
</organism>